<dbReference type="KEGG" id="dge:Dgeo_2778"/>
<dbReference type="eggNOG" id="COG1414">
    <property type="taxonomic scope" value="Bacteria"/>
</dbReference>
<dbReference type="PROSITE" id="PS51077">
    <property type="entry name" value="HTH_ICLR"/>
    <property type="match status" value="1"/>
</dbReference>
<keyword evidence="2" id="KW-0238">DNA-binding</keyword>
<evidence type="ECO:0000256" key="1">
    <source>
        <dbReference type="ARBA" id="ARBA00023015"/>
    </source>
</evidence>
<dbReference type="Proteomes" id="UP000002431">
    <property type="component" value="Plasmid pDGEO01"/>
</dbReference>
<proteinExistence type="predicted"/>
<dbReference type="PANTHER" id="PTHR30136">
    <property type="entry name" value="HELIX-TURN-HELIX TRANSCRIPTIONAL REGULATOR, ICLR FAMILY"/>
    <property type="match status" value="1"/>
</dbReference>
<dbReference type="HOGENOM" id="CLU_062618_0_1_0"/>
<keyword evidence="7" id="KW-1185">Reference proteome</keyword>
<evidence type="ECO:0000256" key="2">
    <source>
        <dbReference type="ARBA" id="ARBA00023125"/>
    </source>
</evidence>
<dbReference type="InterPro" id="IPR036390">
    <property type="entry name" value="WH_DNA-bd_sf"/>
</dbReference>
<dbReference type="GO" id="GO:0003700">
    <property type="term" value="F:DNA-binding transcription factor activity"/>
    <property type="evidence" value="ECO:0007669"/>
    <property type="project" value="TreeGrafter"/>
</dbReference>
<dbReference type="InterPro" id="IPR014757">
    <property type="entry name" value="Tscrpt_reg_IclR_C"/>
</dbReference>
<dbReference type="RefSeq" id="WP_011525795.1">
    <property type="nucleotide sequence ID" value="NC_008010.2"/>
</dbReference>
<dbReference type="SUPFAM" id="SSF46785">
    <property type="entry name" value="Winged helix' DNA-binding domain"/>
    <property type="match status" value="1"/>
</dbReference>
<dbReference type="Gene3D" id="1.10.10.10">
    <property type="entry name" value="Winged helix-like DNA-binding domain superfamily/Winged helix DNA-binding domain"/>
    <property type="match status" value="1"/>
</dbReference>
<accession>Q1J2S4</accession>
<dbReference type="InterPro" id="IPR005471">
    <property type="entry name" value="Tscrpt_reg_IclR_N"/>
</dbReference>
<dbReference type="Pfam" id="PF01614">
    <property type="entry name" value="IclR_C"/>
    <property type="match status" value="1"/>
</dbReference>
<feature type="domain" description="IclR-ED" evidence="5">
    <location>
        <begin position="64"/>
        <end position="247"/>
    </location>
</feature>
<evidence type="ECO:0000313" key="7">
    <source>
        <dbReference type="Proteomes" id="UP000002431"/>
    </source>
</evidence>
<dbReference type="GO" id="GO:0045892">
    <property type="term" value="P:negative regulation of DNA-templated transcription"/>
    <property type="evidence" value="ECO:0007669"/>
    <property type="project" value="TreeGrafter"/>
</dbReference>
<evidence type="ECO:0000256" key="3">
    <source>
        <dbReference type="ARBA" id="ARBA00023163"/>
    </source>
</evidence>
<dbReference type="InterPro" id="IPR029016">
    <property type="entry name" value="GAF-like_dom_sf"/>
</dbReference>
<dbReference type="InterPro" id="IPR036388">
    <property type="entry name" value="WH-like_DNA-bd_sf"/>
</dbReference>
<protein>
    <submittedName>
        <fullName evidence="6">Transcriptional regulator, IclR family</fullName>
    </submittedName>
</protein>
<dbReference type="AlphaFoldDB" id="Q1J2S4"/>
<dbReference type="Pfam" id="PF09339">
    <property type="entry name" value="HTH_IclR"/>
    <property type="match status" value="1"/>
</dbReference>
<evidence type="ECO:0000313" key="6">
    <source>
        <dbReference type="EMBL" id="ABF44210.1"/>
    </source>
</evidence>
<geneLocation type="plasmid" evidence="6 7">
    <name>pDGEO01</name>
</geneLocation>
<dbReference type="PROSITE" id="PS51078">
    <property type="entry name" value="ICLR_ED"/>
    <property type="match status" value="1"/>
</dbReference>
<dbReference type="InterPro" id="IPR050707">
    <property type="entry name" value="HTH_MetabolicPath_Reg"/>
</dbReference>
<evidence type="ECO:0000259" key="5">
    <source>
        <dbReference type="PROSITE" id="PS51078"/>
    </source>
</evidence>
<name>Q1J2S4_DEIGD</name>
<evidence type="ECO:0000259" key="4">
    <source>
        <dbReference type="PROSITE" id="PS51077"/>
    </source>
</evidence>
<keyword evidence="6" id="KW-0614">Plasmid</keyword>
<keyword evidence="3" id="KW-0804">Transcription</keyword>
<organism evidence="6 7">
    <name type="scientific">Deinococcus geothermalis (strain DSM 11300 / CIP 105573 / AG-3a)</name>
    <dbReference type="NCBI Taxonomy" id="319795"/>
    <lineage>
        <taxon>Bacteria</taxon>
        <taxon>Thermotogati</taxon>
        <taxon>Deinococcota</taxon>
        <taxon>Deinococci</taxon>
        <taxon>Deinococcales</taxon>
        <taxon>Deinococcaceae</taxon>
        <taxon>Deinococcus</taxon>
    </lineage>
</organism>
<dbReference type="GO" id="GO:0003677">
    <property type="term" value="F:DNA binding"/>
    <property type="evidence" value="ECO:0007669"/>
    <property type="project" value="UniProtKB-KW"/>
</dbReference>
<feature type="domain" description="HTH iclR-type" evidence="4">
    <location>
        <begin position="2"/>
        <end position="63"/>
    </location>
</feature>
<sequence length="253" mass="27730">MLGTLEKAGQVLDLYSDERPEWGATGVAAALGIPKASAHHLLASLAEIGLLHRTANRQYRLGFKALVLSRILLRATPWREAAEQEMRTLTQEFGESVQLGSLDGNRLVCVARLGGTLPDSVHIADVGTSIPPHCSSNGKVLLAFSPSERALPVLQHQGLTRFTENTITTPDELASELARVRELGFAYDVGEYRDNFCSVGAPIRNHLGEVVASLSIATPARRFYERKAAYRTAVIRVTERISMRIGYNPTPLW</sequence>
<keyword evidence="1" id="KW-0805">Transcription regulation</keyword>
<dbReference type="SUPFAM" id="SSF55781">
    <property type="entry name" value="GAF domain-like"/>
    <property type="match status" value="1"/>
</dbReference>
<dbReference type="SMART" id="SM00346">
    <property type="entry name" value="HTH_ICLR"/>
    <property type="match status" value="1"/>
</dbReference>
<dbReference type="PANTHER" id="PTHR30136:SF2">
    <property type="entry name" value="TRANSCRIPTIONAL REGULATOR ICLR"/>
    <property type="match status" value="1"/>
</dbReference>
<dbReference type="Gene3D" id="3.30.450.40">
    <property type="match status" value="1"/>
</dbReference>
<reference evidence="6" key="1">
    <citation type="submission" date="2006-04" db="EMBL/GenBank/DDBJ databases">
        <title>Complete sequence of plasmid1 pDGEO01 of Deinococcus geothermalis DSM 11300.</title>
        <authorList>
            <consortium name="US DOE Joint Genome Institute"/>
            <person name="Copeland A."/>
            <person name="Lucas S."/>
            <person name="Lapidus A."/>
            <person name="Barry K."/>
            <person name="Detter J.C."/>
            <person name="Glavina del Rio T."/>
            <person name="Hammon N."/>
            <person name="Israni S."/>
            <person name="Dalin E."/>
            <person name="Tice H."/>
            <person name="Pitluck S."/>
            <person name="Brettin T."/>
            <person name="Bruce D."/>
            <person name="Han C."/>
            <person name="Tapia R."/>
            <person name="Saunders E."/>
            <person name="Gilna P."/>
            <person name="Schmutz J."/>
            <person name="Larimer F."/>
            <person name="Land M."/>
            <person name="Hauser L."/>
            <person name="Kyrpides N."/>
            <person name="Kim E."/>
            <person name="Daly M.J."/>
            <person name="Fredrickson J.K."/>
            <person name="Makarova K.S."/>
            <person name="Gaidamakova E.K."/>
            <person name="Zhai M."/>
            <person name="Richardson P."/>
        </authorList>
    </citation>
    <scope>NUCLEOTIDE SEQUENCE</scope>
    <source>
        <strain evidence="6">DSM 11300</strain>
        <plasmid evidence="6">pDGEO01</plasmid>
    </source>
</reference>
<dbReference type="EMBL" id="CP000358">
    <property type="protein sequence ID" value="ABF44210.1"/>
    <property type="molecule type" value="Genomic_DNA"/>
</dbReference>
<gene>
    <name evidence="6" type="ordered locus">Dgeo_2778</name>
</gene>